<reference evidence="1 2" key="1">
    <citation type="submission" date="2019-08" db="EMBL/GenBank/DDBJ databases">
        <authorList>
            <person name="Duncan S."/>
            <person name="Walker A."/>
        </authorList>
    </citation>
    <scope>NUCLEOTIDE SEQUENCE [LARGE SCALE GENOMIC DNA]</scope>
    <source>
        <strain evidence="1 2">T3WBe13</strain>
    </source>
</reference>
<evidence type="ECO:0000313" key="1">
    <source>
        <dbReference type="EMBL" id="TYL60493.1"/>
    </source>
</evidence>
<dbReference type="Pfam" id="PF18941">
    <property type="entry name" value="DUF5688"/>
    <property type="match status" value="1"/>
</dbReference>
<dbReference type="Proteomes" id="UP000324327">
    <property type="component" value="Unassembled WGS sequence"/>
</dbReference>
<name>A0A5S4VSC0_9FIRM</name>
<evidence type="ECO:0008006" key="3">
    <source>
        <dbReference type="Google" id="ProtNLM"/>
    </source>
</evidence>
<gene>
    <name evidence="1" type="ORF">FYL31_07050</name>
</gene>
<reference evidence="1 2" key="2">
    <citation type="submission" date="2019-09" db="EMBL/GenBank/DDBJ databases">
        <title>Strain-level analysis of Eubacterium rectale using genomes from metagenomes.</title>
        <authorList>
            <person name="Karcher N."/>
            <person name="Segata N."/>
        </authorList>
    </citation>
    <scope>NUCLEOTIDE SEQUENCE [LARGE SCALE GENOMIC DNA]</scope>
    <source>
        <strain evidence="1 2">T3WBe13</strain>
    </source>
</reference>
<comment type="caution">
    <text evidence="1">The sequence shown here is derived from an EMBL/GenBank/DDBJ whole genome shotgun (WGS) entry which is preliminary data.</text>
</comment>
<dbReference type="InterPro" id="IPR043743">
    <property type="entry name" value="DUF5688"/>
</dbReference>
<accession>A0A5S4VSC0</accession>
<sequence>MNDIHEFACTLKSGVEEILSGCTISINDVRKNNGLVRTGLTIAKEGNEIAPTIYIDGMYRLYQDGVSEAQLIQKVIDAYEEAYINDTTPIQNALSSFVNAKDRLFIKLINEEKNREMLQDIPHRMVQDLAIVYALHLKDAFDFSGTVTVTNTLLQMWGIDEETLYTQAMLNTPRVSPAILCPLQEMMESLLPTAQFLNAPPMDISEYDFDNFTIKIDNGNDMQLYIVTNKSKIFGAASLLLPHIMEKIGEFLGSFYVLPSSIHEVLVIPASSAMETSELIGMVRQINETELLPEEVLSDNIYLYDKDEKTFSVITE</sequence>
<protein>
    <recommendedName>
        <fullName evidence="3">DUF1444 family protein</fullName>
    </recommendedName>
</protein>
<dbReference type="RefSeq" id="WP_148872273.1">
    <property type="nucleotide sequence ID" value="NZ_VSTF01000005.1"/>
</dbReference>
<dbReference type="AlphaFoldDB" id="A0A5S4VSC0"/>
<proteinExistence type="predicted"/>
<evidence type="ECO:0000313" key="2">
    <source>
        <dbReference type="Proteomes" id="UP000324327"/>
    </source>
</evidence>
<organism evidence="1 2">
    <name type="scientific">Agathobacter rectalis</name>
    <dbReference type="NCBI Taxonomy" id="39491"/>
    <lineage>
        <taxon>Bacteria</taxon>
        <taxon>Bacillati</taxon>
        <taxon>Bacillota</taxon>
        <taxon>Clostridia</taxon>
        <taxon>Lachnospirales</taxon>
        <taxon>Lachnospiraceae</taxon>
        <taxon>Agathobacter</taxon>
    </lineage>
</organism>
<dbReference type="EMBL" id="VSTF01000005">
    <property type="protein sequence ID" value="TYL60493.1"/>
    <property type="molecule type" value="Genomic_DNA"/>
</dbReference>